<evidence type="ECO:0000256" key="3">
    <source>
        <dbReference type="ARBA" id="ARBA00022563"/>
    </source>
</evidence>
<sequence>MNANVYAAADLLDGDGIDTQSIQESVRRMLIAFGEDPNRQGLLRTPERVAKMYEELLAGYRIDPVELINDAIFDVNYDEMVVVRDIEFYSLCEHHMLPFIGRAHVAYIPKGKVIGLSKIPRVVDMFARRLQVQERMTRQIADFLNEVLHPMGVAVVVEAIHMCAMIRGVKKHNSRMTTSTMLGAFRTSMATRMEFLDNISRSAEPLHI</sequence>
<dbReference type="HAMAP" id="MF_00223">
    <property type="entry name" value="FolE"/>
    <property type="match status" value="1"/>
</dbReference>
<dbReference type="NCBIfam" id="NF006826">
    <property type="entry name" value="PRK09347.1-3"/>
    <property type="match status" value="1"/>
</dbReference>
<comment type="subunit">
    <text evidence="5">Homopolymer.</text>
</comment>
<dbReference type="GO" id="GO:0003934">
    <property type="term" value="F:GTP cyclohydrolase I activity"/>
    <property type="evidence" value="ECO:0007669"/>
    <property type="project" value="UniProtKB-EC"/>
</dbReference>
<dbReference type="InterPro" id="IPR043133">
    <property type="entry name" value="GTP-CH-I_C/QueF"/>
</dbReference>
<keyword evidence="5" id="KW-0342">GTP-binding</keyword>
<evidence type="ECO:0000256" key="1">
    <source>
        <dbReference type="ARBA" id="ARBA00001052"/>
    </source>
</evidence>
<proteinExistence type="inferred from homology"/>
<evidence type="ECO:0000313" key="8">
    <source>
        <dbReference type="Proteomes" id="UP001254165"/>
    </source>
</evidence>
<dbReference type="PROSITE" id="PS00860">
    <property type="entry name" value="GTP_CYCLOHYDROL_1_2"/>
    <property type="match status" value="1"/>
</dbReference>
<evidence type="ECO:0000256" key="4">
    <source>
        <dbReference type="ARBA" id="ARBA00022801"/>
    </source>
</evidence>
<dbReference type="InterPro" id="IPR018234">
    <property type="entry name" value="GTP_CycHdrlase_I_CS"/>
</dbReference>
<accession>A0ABU3NIW6</accession>
<evidence type="ECO:0000259" key="6">
    <source>
        <dbReference type="Pfam" id="PF01227"/>
    </source>
</evidence>
<dbReference type="Gene3D" id="1.10.286.10">
    <property type="match status" value="1"/>
</dbReference>
<dbReference type="EMBL" id="JAUHMF010000001">
    <property type="protein sequence ID" value="MDT8896798.1"/>
    <property type="molecule type" value="Genomic_DNA"/>
</dbReference>
<dbReference type="InterPro" id="IPR020602">
    <property type="entry name" value="GTP_CycHdrlase_I_dom"/>
</dbReference>
<comment type="similarity">
    <text evidence="5">Belongs to the GTP cyclohydrolase I family.</text>
</comment>
<feature type="binding site" evidence="5">
    <location>
        <position position="95"/>
    </location>
    <ligand>
        <name>Zn(2+)</name>
        <dbReference type="ChEBI" id="CHEBI:29105"/>
    </ligand>
</feature>
<feature type="domain" description="GTP cyclohydrolase I" evidence="6">
    <location>
        <begin position="22"/>
        <end position="199"/>
    </location>
</feature>
<dbReference type="PANTHER" id="PTHR11109">
    <property type="entry name" value="GTP CYCLOHYDROLASE I"/>
    <property type="match status" value="1"/>
</dbReference>
<organism evidence="7 8">
    <name type="scientific">Thermanaerothrix solaris</name>
    <dbReference type="NCBI Taxonomy" id="3058434"/>
    <lineage>
        <taxon>Bacteria</taxon>
        <taxon>Bacillati</taxon>
        <taxon>Chloroflexota</taxon>
        <taxon>Anaerolineae</taxon>
        <taxon>Anaerolineales</taxon>
        <taxon>Anaerolineaceae</taxon>
        <taxon>Thermanaerothrix</taxon>
    </lineage>
</organism>
<dbReference type="PROSITE" id="PS00859">
    <property type="entry name" value="GTP_CYCLOHYDROL_1_1"/>
    <property type="match status" value="1"/>
</dbReference>
<keyword evidence="5" id="KW-0479">Metal-binding</keyword>
<evidence type="ECO:0000256" key="2">
    <source>
        <dbReference type="ARBA" id="ARBA00005080"/>
    </source>
</evidence>
<feature type="binding site" evidence="5">
    <location>
        <position position="163"/>
    </location>
    <ligand>
        <name>Zn(2+)</name>
        <dbReference type="ChEBI" id="CHEBI:29105"/>
    </ligand>
</feature>
<keyword evidence="8" id="KW-1185">Reference proteome</keyword>
<dbReference type="EC" id="3.5.4.16" evidence="5"/>
<dbReference type="RefSeq" id="WP_315624906.1">
    <property type="nucleotide sequence ID" value="NZ_JAUHMF010000001.1"/>
</dbReference>
<keyword evidence="5" id="KW-0862">Zinc</keyword>
<gene>
    <name evidence="5 7" type="primary">folE</name>
    <name evidence="7" type="ORF">QYE77_00850</name>
</gene>
<comment type="pathway">
    <text evidence="2 5">Cofactor biosynthesis; 7,8-dihydroneopterin triphosphate biosynthesis; 7,8-dihydroneopterin triphosphate from GTP: step 1/1.</text>
</comment>
<protein>
    <recommendedName>
        <fullName evidence="5">GTP cyclohydrolase 1</fullName>
        <ecNumber evidence="5">3.5.4.16</ecNumber>
    </recommendedName>
    <alternativeName>
        <fullName evidence="5">GTP cyclohydrolase I</fullName>
        <shortName evidence="5">GTP-CH-I</shortName>
    </alternativeName>
</protein>
<feature type="binding site" evidence="5">
    <location>
        <position position="92"/>
    </location>
    <ligand>
        <name>Zn(2+)</name>
        <dbReference type="ChEBI" id="CHEBI:29105"/>
    </ligand>
</feature>
<evidence type="ECO:0000256" key="5">
    <source>
        <dbReference type="HAMAP-Rule" id="MF_00223"/>
    </source>
</evidence>
<dbReference type="SUPFAM" id="SSF55620">
    <property type="entry name" value="Tetrahydrobiopterin biosynthesis enzymes-like"/>
    <property type="match status" value="1"/>
</dbReference>
<dbReference type="Gene3D" id="3.30.1130.10">
    <property type="match status" value="1"/>
</dbReference>
<keyword evidence="4 5" id="KW-0378">Hydrolase</keyword>
<name>A0ABU3NIW6_9CHLR</name>
<dbReference type="Pfam" id="PF01227">
    <property type="entry name" value="GTP_cyclohydroI"/>
    <property type="match status" value="1"/>
</dbReference>
<keyword evidence="3 5" id="KW-0554">One-carbon metabolism</keyword>
<comment type="catalytic activity">
    <reaction evidence="1 5">
        <text>GTP + H2O = 7,8-dihydroneopterin 3'-triphosphate + formate + H(+)</text>
        <dbReference type="Rhea" id="RHEA:17473"/>
        <dbReference type="ChEBI" id="CHEBI:15377"/>
        <dbReference type="ChEBI" id="CHEBI:15378"/>
        <dbReference type="ChEBI" id="CHEBI:15740"/>
        <dbReference type="ChEBI" id="CHEBI:37565"/>
        <dbReference type="ChEBI" id="CHEBI:58462"/>
        <dbReference type="EC" id="3.5.4.16"/>
    </reaction>
</comment>
<comment type="caution">
    <text evidence="7">The sequence shown here is derived from an EMBL/GenBank/DDBJ whole genome shotgun (WGS) entry which is preliminary data.</text>
</comment>
<evidence type="ECO:0000313" key="7">
    <source>
        <dbReference type="EMBL" id="MDT8896798.1"/>
    </source>
</evidence>
<keyword evidence="5" id="KW-0547">Nucleotide-binding</keyword>
<dbReference type="NCBIfam" id="TIGR00063">
    <property type="entry name" value="folE"/>
    <property type="match status" value="1"/>
</dbReference>
<dbReference type="PANTHER" id="PTHR11109:SF7">
    <property type="entry name" value="GTP CYCLOHYDROLASE 1"/>
    <property type="match status" value="1"/>
</dbReference>
<dbReference type="InterPro" id="IPR043134">
    <property type="entry name" value="GTP-CH-I_N"/>
</dbReference>
<dbReference type="Proteomes" id="UP001254165">
    <property type="component" value="Unassembled WGS sequence"/>
</dbReference>
<dbReference type="NCBIfam" id="NF006825">
    <property type="entry name" value="PRK09347.1-2"/>
    <property type="match status" value="1"/>
</dbReference>
<reference evidence="7 8" key="1">
    <citation type="submission" date="2023-07" db="EMBL/GenBank/DDBJ databases">
        <title>Novel species of Thermanaerothrix with wide hydrolytic capabilities.</title>
        <authorList>
            <person name="Zayulina K.S."/>
            <person name="Podosokorskaya O.A."/>
            <person name="Elcheninov A.G."/>
        </authorList>
    </citation>
    <scope>NUCLEOTIDE SEQUENCE [LARGE SCALE GENOMIC DNA]</scope>
    <source>
        <strain evidence="7 8">4228-RoL</strain>
    </source>
</reference>
<dbReference type="InterPro" id="IPR001474">
    <property type="entry name" value="GTP_CycHdrlase_I"/>
</dbReference>